<keyword evidence="2" id="KW-0812">Transmembrane</keyword>
<accession>A0AAJ6HW44</accession>
<feature type="transmembrane region" description="Helical" evidence="2">
    <location>
        <begin position="91"/>
        <end position="108"/>
    </location>
</feature>
<feature type="transmembrane region" description="Helical" evidence="2">
    <location>
        <begin position="128"/>
        <end position="147"/>
    </location>
</feature>
<feature type="compositionally biased region" description="Basic and acidic residues" evidence="1">
    <location>
        <begin position="230"/>
        <end position="251"/>
    </location>
</feature>
<sequence>MSPRVARLLIWPFAVAALALRICTELWFKPVTWRIEPSGLAFLAWVAAQGACFLLLAAGHALLTRRVRQRPAAWEIAAGAESFVASASPRWLGPWAILVGWLAAGAVFTERVPGEDRVRLAEIPGALALSIAVPAIVLAAMAAVLLLDRPRLILDRNGITRQGLIRRTLLRWDELLPGGPPPARGTANLTLMRQPATPGRPPVPTSLPTRPLDVDPAFLAETIRHYVEHPERRPEIGKRHELDRLRSELRAAPHPGTPT</sequence>
<dbReference type="EMBL" id="CP130472">
    <property type="protein sequence ID" value="WLS48350.1"/>
    <property type="molecule type" value="Genomic_DNA"/>
</dbReference>
<reference evidence="3 4" key="1">
    <citation type="submission" date="2023-07" db="EMBL/GenBank/DDBJ databases">
        <title>Micromonospora profundi TRM 95458 converts glycerol to a new osmotic compound.</title>
        <authorList>
            <person name="Lu D."/>
        </authorList>
    </citation>
    <scope>NUCLEOTIDE SEQUENCE [LARGE SCALE GENOMIC DNA]</scope>
    <source>
        <strain evidence="3 4">TRM95458</strain>
    </source>
</reference>
<evidence type="ECO:0000313" key="4">
    <source>
        <dbReference type="Proteomes" id="UP001235874"/>
    </source>
</evidence>
<dbReference type="KEGG" id="mprn:Q3V37_14600"/>
<name>A0AAJ6HW44_9ACTN</name>
<dbReference type="AlphaFoldDB" id="A0AAJ6HW44"/>
<feature type="region of interest" description="Disordered" evidence="1">
    <location>
        <begin position="230"/>
        <end position="259"/>
    </location>
</feature>
<keyword evidence="2" id="KW-0472">Membrane</keyword>
<evidence type="ECO:0000256" key="2">
    <source>
        <dbReference type="SAM" id="Phobius"/>
    </source>
</evidence>
<dbReference type="RefSeq" id="WP_306273717.1">
    <property type="nucleotide sequence ID" value="NZ_CP130472.1"/>
</dbReference>
<evidence type="ECO:0008006" key="5">
    <source>
        <dbReference type="Google" id="ProtNLM"/>
    </source>
</evidence>
<gene>
    <name evidence="3" type="ORF">Q3V37_14600</name>
</gene>
<dbReference type="Proteomes" id="UP001235874">
    <property type="component" value="Chromosome"/>
</dbReference>
<proteinExistence type="predicted"/>
<organism evidence="3 4">
    <name type="scientific">Micromonospora profundi</name>
    <dbReference type="NCBI Taxonomy" id="1420889"/>
    <lineage>
        <taxon>Bacteria</taxon>
        <taxon>Bacillati</taxon>
        <taxon>Actinomycetota</taxon>
        <taxon>Actinomycetes</taxon>
        <taxon>Micromonosporales</taxon>
        <taxon>Micromonosporaceae</taxon>
        <taxon>Micromonospora</taxon>
    </lineage>
</organism>
<feature type="transmembrane region" description="Helical" evidence="2">
    <location>
        <begin position="39"/>
        <end position="63"/>
    </location>
</feature>
<evidence type="ECO:0000256" key="1">
    <source>
        <dbReference type="SAM" id="MobiDB-lite"/>
    </source>
</evidence>
<protein>
    <recommendedName>
        <fullName evidence="5">PH domain-containing protein</fullName>
    </recommendedName>
</protein>
<keyword evidence="2" id="KW-1133">Transmembrane helix</keyword>
<keyword evidence="4" id="KW-1185">Reference proteome</keyword>
<evidence type="ECO:0000313" key="3">
    <source>
        <dbReference type="EMBL" id="WLS48350.1"/>
    </source>
</evidence>
<feature type="region of interest" description="Disordered" evidence="1">
    <location>
        <begin position="181"/>
        <end position="211"/>
    </location>
</feature>